<sequence>MPESRRSPSRLRQRWHRLSRIIDALLPGERPSELGTWAVLMLLVGLLLLFVVREIRDGALTGCPGYDGVTHQREAEALCAQP</sequence>
<protein>
    <submittedName>
        <fullName evidence="2">Uncharacterized protein</fullName>
    </submittedName>
</protein>
<dbReference type="RefSeq" id="WP_066919384.1">
    <property type="nucleotide sequence ID" value="NZ_BPQO01000066.1"/>
</dbReference>
<keyword evidence="1" id="KW-0812">Transmembrane</keyword>
<accession>A0AAV4ZW12</accession>
<reference evidence="2" key="2">
    <citation type="submission" date="2021-08" db="EMBL/GenBank/DDBJ databases">
        <authorList>
            <person name="Tani A."/>
            <person name="Ola A."/>
            <person name="Ogura Y."/>
            <person name="Katsura K."/>
            <person name="Hayashi T."/>
        </authorList>
    </citation>
    <scope>NUCLEOTIDE SEQUENCE</scope>
    <source>
        <strain evidence="2">DSM 16372</strain>
    </source>
</reference>
<evidence type="ECO:0000313" key="2">
    <source>
        <dbReference type="EMBL" id="GJD92779.1"/>
    </source>
</evidence>
<evidence type="ECO:0000313" key="3">
    <source>
        <dbReference type="Proteomes" id="UP001055247"/>
    </source>
</evidence>
<dbReference type="AlphaFoldDB" id="A0AAV4ZW12"/>
<keyword evidence="3" id="KW-1185">Reference proteome</keyword>
<keyword evidence="1" id="KW-1133">Transmembrane helix</keyword>
<reference evidence="2" key="1">
    <citation type="journal article" date="2016" name="Front. Microbiol.">
        <title>Genome Sequence of the Piezophilic, Mesophilic Sulfate-Reducing Bacterium Desulfovibrio indicus J2T.</title>
        <authorList>
            <person name="Cao J."/>
            <person name="Maignien L."/>
            <person name="Shao Z."/>
            <person name="Alain K."/>
            <person name="Jebbar M."/>
        </authorList>
    </citation>
    <scope>NUCLEOTIDE SEQUENCE</scope>
    <source>
        <strain evidence="2">DSM 16372</strain>
    </source>
</reference>
<comment type="caution">
    <text evidence="2">The sequence shown here is derived from an EMBL/GenBank/DDBJ whole genome shotgun (WGS) entry which is preliminary data.</text>
</comment>
<dbReference type="EMBL" id="BPQO01000066">
    <property type="protein sequence ID" value="GJD92779.1"/>
    <property type="molecule type" value="Genomic_DNA"/>
</dbReference>
<evidence type="ECO:0000256" key="1">
    <source>
        <dbReference type="SAM" id="Phobius"/>
    </source>
</evidence>
<organism evidence="2 3">
    <name type="scientific">Methylobacterium hispanicum</name>
    <dbReference type="NCBI Taxonomy" id="270350"/>
    <lineage>
        <taxon>Bacteria</taxon>
        <taxon>Pseudomonadati</taxon>
        <taxon>Pseudomonadota</taxon>
        <taxon>Alphaproteobacteria</taxon>
        <taxon>Hyphomicrobiales</taxon>
        <taxon>Methylobacteriaceae</taxon>
        <taxon>Methylobacterium</taxon>
    </lineage>
</organism>
<dbReference type="Proteomes" id="UP001055247">
    <property type="component" value="Unassembled WGS sequence"/>
</dbReference>
<name>A0AAV4ZW12_9HYPH</name>
<gene>
    <name evidence="2" type="ORF">BHAOGJBA_6337</name>
</gene>
<proteinExistence type="predicted"/>
<keyword evidence="1" id="KW-0472">Membrane</keyword>
<feature type="transmembrane region" description="Helical" evidence="1">
    <location>
        <begin position="34"/>
        <end position="52"/>
    </location>
</feature>